<evidence type="ECO:0000313" key="2">
    <source>
        <dbReference type="Proteomes" id="UP000887581"/>
    </source>
</evidence>
<organism evidence="2 3">
    <name type="scientific">Setaria digitata</name>
    <dbReference type="NCBI Taxonomy" id="48799"/>
    <lineage>
        <taxon>Eukaryota</taxon>
        <taxon>Metazoa</taxon>
        <taxon>Ecdysozoa</taxon>
        <taxon>Nematoda</taxon>
        <taxon>Chromadorea</taxon>
        <taxon>Rhabditida</taxon>
        <taxon>Spirurina</taxon>
        <taxon>Spiruromorpha</taxon>
        <taxon>Filarioidea</taxon>
        <taxon>Setariidae</taxon>
        <taxon>Setaria</taxon>
    </lineage>
</organism>
<feature type="region of interest" description="Disordered" evidence="1">
    <location>
        <begin position="83"/>
        <end position="116"/>
    </location>
</feature>
<name>A0A915Q4Q1_9BILA</name>
<evidence type="ECO:0000256" key="1">
    <source>
        <dbReference type="SAM" id="MobiDB-lite"/>
    </source>
</evidence>
<keyword evidence="2" id="KW-1185">Reference proteome</keyword>
<reference evidence="3" key="1">
    <citation type="submission" date="2022-11" db="UniProtKB">
        <authorList>
            <consortium name="WormBaseParasite"/>
        </authorList>
    </citation>
    <scope>IDENTIFICATION</scope>
</reference>
<proteinExistence type="predicted"/>
<sequence length="226" mass="25375">MDGNDSTSSNTNSSIRSMFKMKFCAGIIRISIEKRVEREETKSDLDVAILDLERIEGADWTSIPVDQQPPTLEPAVYDTRGVGSWRHQRNDRMTSQRNGRRGRDGKGEAEDRQRQTWSPPCARLGVSVWCFRGWVEEEGCWACHLAPQLPSQFAYSTSSTDPPPLLIVATAKCLLVHEFQSLNDIEDGTVAKSLKNNAGFRSCIVDPFHPVPWWSFRSRSSGSVSV</sequence>
<evidence type="ECO:0000313" key="3">
    <source>
        <dbReference type="WBParaSite" id="sdigi.contig93.g4149.t1"/>
    </source>
</evidence>
<feature type="compositionally biased region" description="Basic and acidic residues" evidence="1">
    <location>
        <begin position="101"/>
        <end position="114"/>
    </location>
</feature>
<protein>
    <submittedName>
        <fullName evidence="3">Uncharacterized protein</fullName>
    </submittedName>
</protein>
<dbReference type="Proteomes" id="UP000887581">
    <property type="component" value="Unplaced"/>
</dbReference>
<accession>A0A915Q4Q1</accession>
<dbReference type="AlphaFoldDB" id="A0A915Q4Q1"/>
<dbReference type="WBParaSite" id="sdigi.contig93.g4149.t1">
    <property type="protein sequence ID" value="sdigi.contig93.g4149.t1"/>
    <property type="gene ID" value="sdigi.contig93.g4149"/>
</dbReference>